<gene>
    <name evidence="1" type="ORF">ONZ43_g2457</name>
</gene>
<sequence>MTRSPYVTDFIKTWVENTPDVKTDFIYQNIDQHEDCDVDTYMGVLMDPIDYPETRRQELPSRRQREQTSNLYIRQFASEIAQRDPNTQSKRKTEKQAQTTPVTIETEADPINEEPLNSFQVQVPCHLRPATESDVEAIAAIYNHEIAEGYKVMDTRPIKQDDFYNIYSQCMTENMPFIVAVAGWHGTTEKSHQEIIGFSLITAVGLGIAGSYDNLSRIGGKLFVIVKPGYRRKGIGTALIDILITNCTGWYISKGGYQFVNSTHSWISAEFGNSPRKWWYLEMEAMIRSGESEEATRKGEEFQWIYNFLEDKFDLRLKHYDEKCFYEPRQMNWLDKLTFRRTCRTVGQ</sequence>
<protein>
    <submittedName>
        <fullName evidence="1">Uncharacterized protein</fullName>
    </submittedName>
</protein>
<proteinExistence type="predicted"/>
<name>A0ACC2J0K9_9PEZI</name>
<organism evidence="1 2">
    <name type="scientific">Nemania bipapillata</name>
    <dbReference type="NCBI Taxonomy" id="110536"/>
    <lineage>
        <taxon>Eukaryota</taxon>
        <taxon>Fungi</taxon>
        <taxon>Dikarya</taxon>
        <taxon>Ascomycota</taxon>
        <taxon>Pezizomycotina</taxon>
        <taxon>Sordariomycetes</taxon>
        <taxon>Xylariomycetidae</taxon>
        <taxon>Xylariales</taxon>
        <taxon>Xylariaceae</taxon>
        <taxon>Nemania</taxon>
    </lineage>
</organism>
<evidence type="ECO:0000313" key="1">
    <source>
        <dbReference type="EMBL" id="KAJ8120978.1"/>
    </source>
</evidence>
<dbReference type="Proteomes" id="UP001153334">
    <property type="component" value="Unassembled WGS sequence"/>
</dbReference>
<reference evidence="1" key="1">
    <citation type="submission" date="2022-11" db="EMBL/GenBank/DDBJ databases">
        <title>Genome Sequence of Nemania bipapillata.</title>
        <authorList>
            <person name="Buettner E."/>
        </authorList>
    </citation>
    <scope>NUCLEOTIDE SEQUENCE</scope>
    <source>
        <strain evidence="1">CP14</strain>
    </source>
</reference>
<evidence type="ECO:0000313" key="2">
    <source>
        <dbReference type="Proteomes" id="UP001153334"/>
    </source>
</evidence>
<dbReference type="EMBL" id="JAPESX010000503">
    <property type="protein sequence ID" value="KAJ8120978.1"/>
    <property type="molecule type" value="Genomic_DNA"/>
</dbReference>
<comment type="caution">
    <text evidence="1">The sequence shown here is derived from an EMBL/GenBank/DDBJ whole genome shotgun (WGS) entry which is preliminary data.</text>
</comment>
<accession>A0ACC2J0K9</accession>
<keyword evidence="2" id="KW-1185">Reference proteome</keyword>